<accession>A0A073JTQ8</accession>
<keyword evidence="3" id="KW-1185">Reference proteome</keyword>
<dbReference type="AlphaFoldDB" id="A0A073JTQ8"/>
<name>A0A073JTQ8_9BACI</name>
<feature type="transmembrane region" description="Helical" evidence="1">
    <location>
        <begin position="67"/>
        <end position="97"/>
    </location>
</feature>
<dbReference type="EMBL" id="JOTN01000024">
    <property type="protein sequence ID" value="KEK17627.1"/>
    <property type="molecule type" value="Genomic_DNA"/>
</dbReference>
<evidence type="ECO:0000313" key="2">
    <source>
        <dbReference type="EMBL" id="KEK17627.1"/>
    </source>
</evidence>
<dbReference type="Proteomes" id="UP000027822">
    <property type="component" value="Unassembled WGS sequence"/>
</dbReference>
<keyword evidence="1" id="KW-1133">Transmembrane helix</keyword>
<organism evidence="2 3">
    <name type="scientific">Bacillus manliponensis</name>
    <dbReference type="NCBI Taxonomy" id="574376"/>
    <lineage>
        <taxon>Bacteria</taxon>
        <taxon>Bacillati</taxon>
        <taxon>Bacillota</taxon>
        <taxon>Bacilli</taxon>
        <taxon>Bacillales</taxon>
        <taxon>Bacillaceae</taxon>
        <taxon>Bacillus</taxon>
        <taxon>Bacillus cereus group</taxon>
    </lineage>
</organism>
<feature type="transmembrane region" description="Helical" evidence="1">
    <location>
        <begin position="30"/>
        <end position="47"/>
    </location>
</feature>
<sequence length="107" mass="12778">MIKQFKIIDLLLLYIVAYLLIDQPLYEKKIVFFIASIIIFILEKLILSSRELNRYFKPTREGFISDVLIGVLFFWYIFNVLNIATILILLVICILKFKEDFDLLLRK</sequence>
<comment type="caution">
    <text evidence="2">The sequence shown here is derived from an EMBL/GenBank/DDBJ whole genome shotgun (WGS) entry which is preliminary data.</text>
</comment>
<feature type="transmembrane region" description="Helical" evidence="1">
    <location>
        <begin position="7"/>
        <end position="24"/>
    </location>
</feature>
<gene>
    <name evidence="2" type="ORF">BAMA_11700</name>
</gene>
<keyword evidence="1" id="KW-0472">Membrane</keyword>
<reference evidence="2 3" key="1">
    <citation type="submission" date="2014-06" db="EMBL/GenBank/DDBJ databases">
        <title>Draft genome sequence of Bacillus manliponensis JCM 15802 (MCCC 1A00708).</title>
        <authorList>
            <person name="Lai Q."/>
            <person name="Liu Y."/>
            <person name="Shao Z."/>
        </authorList>
    </citation>
    <scope>NUCLEOTIDE SEQUENCE [LARGE SCALE GENOMIC DNA]</scope>
    <source>
        <strain evidence="2 3">JCM 15802</strain>
    </source>
</reference>
<evidence type="ECO:0000256" key="1">
    <source>
        <dbReference type="SAM" id="Phobius"/>
    </source>
</evidence>
<protein>
    <submittedName>
        <fullName evidence="2">Uncharacterized protein</fullName>
    </submittedName>
</protein>
<keyword evidence="1" id="KW-0812">Transmembrane</keyword>
<proteinExistence type="predicted"/>
<evidence type="ECO:0000313" key="3">
    <source>
        <dbReference type="Proteomes" id="UP000027822"/>
    </source>
</evidence>